<keyword evidence="1" id="KW-0808">Transferase</keyword>
<gene>
    <name evidence="1" type="ORF">Tci_906073</name>
</gene>
<dbReference type="EMBL" id="BKCJ011442701">
    <property type="protein sequence ID" value="GFD34104.1"/>
    <property type="molecule type" value="Genomic_DNA"/>
</dbReference>
<comment type="caution">
    <text evidence="1">The sequence shown here is derived from an EMBL/GenBank/DDBJ whole genome shotgun (WGS) entry which is preliminary data.</text>
</comment>
<organism evidence="1">
    <name type="scientific">Tanacetum cinerariifolium</name>
    <name type="common">Dalmatian daisy</name>
    <name type="synonym">Chrysanthemum cinerariifolium</name>
    <dbReference type="NCBI Taxonomy" id="118510"/>
    <lineage>
        <taxon>Eukaryota</taxon>
        <taxon>Viridiplantae</taxon>
        <taxon>Streptophyta</taxon>
        <taxon>Embryophyta</taxon>
        <taxon>Tracheophyta</taxon>
        <taxon>Spermatophyta</taxon>
        <taxon>Magnoliopsida</taxon>
        <taxon>eudicotyledons</taxon>
        <taxon>Gunneridae</taxon>
        <taxon>Pentapetalae</taxon>
        <taxon>asterids</taxon>
        <taxon>campanulids</taxon>
        <taxon>Asterales</taxon>
        <taxon>Asteraceae</taxon>
        <taxon>Asteroideae</taxon>
        <taxon>Anthemideae</taxon>
        <taxon>Anthemidinae</taxon>
        <taxon>Tanacetum</taxon>
    </lineage>
</organism>
<dbReference type="GO" id="GO:0003964">
    <property type="term" value="F:RNA-directed DNA polymerase activity"/>
    <property type="evidence" value="ECO:0007669"/>
    <property type="project" value="UniProtKB-KW"/>
</dbReference>
<reference evidence="1" key="1">
    <citation type="journal article" date="2019" name="Sci. Rep.">
        <title>Draft genome of Tanacetum cinerariifolium, the natural source of mosquito coil.</title>
        <authorList>
            <person name="Yamashiro T."/>
            <person name="Shiraishi A."/>
            <person name="Satake H."/>
            <person name="Nakayama K."/>
        </authorList>
    </citation>
    <scope>NUCLEOTIDE SEQUENCE</scope>
</reference>
<protein>
    <submittedName>
        <fullName evidence="1">Reverse transcriptase domain-containing protein</fullName>
    </submittedName>
</protein>
<keyword evidence="1" id="KW-0695">RNA-directed DNA polymerase</keyword>
<dbReference type="Pfam" id="PF08284">
    <property type="entry name" value="RVP_2"/>
    <property type="match status" value="1"/>
</dbReference>
<name>A0A699VQK3_TANCI</name>
<evidence type="ECO:0000313" key="1">
    <source>
        <dbReference type="EMBL" id="GFD34104.1"/>
    </source>
</evidence>
<dbReference type="AlphaFoldDB" id="A0A699VQK3"/>
<accession>A0A699VQK3</accession>
<keyword evidence="1" id="KW-0548">Nucleotidyltransferase</keyword>
<proteinExistence type="predicted"/>
<sequence length="116" mass="12997">MAIEGGQGRENNGNQACEGAFMMGAEEDRQDPKIVTGTFTLNNYYARTLFHFGANYSFVSTTFIPLEILRVLGEKPEEKARYLMSAKTEEPKLKDIVIIRNFPELFPDDLSGLPSS</sequence>